<evidence type="ECO:0008006" key="3">
    <source>
        <dbReference type="Google" id="ProtNLM"/>
    </source>
</evidence>
<reference evidence="1 2" key="1">
    <citation type="submission" date="2020-07" db="EMBL/GenBank/DDBJ databases">
        <title>Sequencing the genomes of 1000 actinobacteria strains.</title>
        <authorList>
            <person name="Klenk H.-P."/>
        </authorList>
    </citation>
    <scope>NUCLEOTIDE SEQUENCE [LARGE SCALE GENOMIC DNA]</scope>
    <source>
        <strain evidence="1 2">DSM 45927</strain>
    </source>
</reference>
<evidence type="ECO:0000313" key="2">
    <source>
        <dbReference type="Proteomes" id="UP000575985"/>
    </source>
</evidence>
<dbReference type="AlphaFoldDB" id="A0A853BJF7"/>
<comment type="caution">
    <text evidence="1">The sequence shown here is derived from an EMBL/GenBank/DDBJ whole genome shotgun (WGS) entry which is preliminary data.</text>
</comment>
<sequence length="162" mass="17293">MALSPPRRRLLAEASATVPAPRDSVADLLLSVRSGPAGPDNGWLLIARGGPENLTLTGGPNTFTAHAPDHRFTVEVDRAHRTIALQGGWWYRGEFAVQPCPSGARIVHRVYDVARRGRWLVPLANRGFVGFRAATQRGLADIAERAAAELSGRARGRAAGGA</sequence>
<keyword evidence="2" id="KW-1185">Reference proteome</keyword>
<name>A0A853BJF7_9ACTN</name>
<organism evidence="1 2">
    <name type="scientific">Streptomonospora nanhaiensis</name>
    <dbReference type="NCBI Taxonomy" id="1323731"/>
    <lineage>
        <taxon>Bacteria</taxon>
        <taxon>Bacillati</taxon>
        <taxon>Actinomycetota</taxon>
        <taxon>Actinomycetes</taxon>
        <taxon>Streptosporangiales</taxon>
        <taxon>Nocardiopsidaceae</taxon>
        <taxon>Streptomonospora</taxon>
    </lineage>
</organism>
<proteinExistence type="predicted"/>
<protein>
    <recommendedName>
        <fullName evidence="3">Polyketide cyclase</fullName>
    </recommendedName>
</protein>
<accession>A0A853BJF7</accession>
<dbReference type="RefSeq" id="WP_179766733.1">
    <property type="nucleotide sequence ID" value="NZ_JACCFO010000001.1"/>
</dbReference>
<dbReference type="Proteomes" id="UP000575985">
    <property type="component" value="Unassembled WGS sequence"/>
</dbReference>
<evidence type="ECO:0000313" key="1">
    <source>
        <dbReference type="EMBL" id="NYI95160.1"/>
    </source>
</evidence>
<gene>
    <name evidence="1" type="ORF">HNR12_001437</name>
</gene>
<dbReference type="EMBL" id="JACCFO010000001">
    <property type="protein sequence ID" value="NYI95160.1"/>
    <property type="molecule type" value="Genomic_DNA"/>
</dbReference>